<dbReference type="AlphaFoldDB" id="A0A8K0WM55"/>
<dbReference type="OrthoDB" id="89349at2759"/>
<keyword evidence="1" id="KW-0472">Membrane</keyword>
<feature type="transmembrane region" description="Helical" evidence="1">
    <location>
        <begin position="123"/>
        <end position="148"/>
    </location>
</feature>
<protein>
    <submittedName>
        <fullName evidence="2">Uncharacterized protein</fullName>
    </submittedName>
</protein>
<feature type="transmembrane region" description="Helical" evidence="1">
    <location>
        <begin position="63"/>
        <end position="84"/>
    </location>
</feature>
<keyword evidence="1" id="KW-0812">Transmembrane</keyword>
<feature type="transmembrane region" description="Helical" evidence="1">
    <location>
        <begin position="234"/>
        <end position="253"/>
    </location>
</feature>
<gene>
    <name evidence="2" type="ORF">B0I35DRAFT_444044</name>
</gene>
<feature type="transmembrane region" description="Helical" evidence="1">
    <location>
        <begin position="288"/>
        <end position="308"/>
    </location>
</feature>
<feature type="transmembrane region" description="Helical" evidence="1">
    <location>
        <begin position="320"/>
        <end position="344"/>
    </location>
</feature>
<dbReference type="EMBL" id="JAGPNK010000018">
    <property type="protein sequence ID" value="KAH7305571.1"/>
    <property type="molecule type" value="Genomic_DNA"/>
</dbReference>
<feature type="transmembrane region" description="Helical" evidence="1">
    <location>
        <begin position="208"/>
        <end position="227"/>
    </location>
</feature>
<feature type="transmembrane region" description="Helical" evidence="1">
    <location>
        <begin position="169"/>
        <end position="188"/>
    </location>
</feature>
<organism evidence="2 3">
    <name type="scientific">Stachybotrys elegans</name>
    <dbReference type="NCBI Taxonomy" id="80388"/>
    <lineage>
        <taxon>Eukaryota</taxon>
        <taxon>Fungi</taxon>
        <taxon>Dikarya</taxon>
        <taxon>Ascomycota</taxon>
        <taxon>Pezizomycotina</taxon>
        <taxon>Sordariomycetes</taxon>
        <taxon>Hypocreomycetidae</taxon>
        <taxon>Hypocreales</taxon>
        <taxon>Stachybotryaceae</taxon>
        <taxon>Stachybotrys</taxon>
    </lineage>
</organism>
<feature type="transmembrane region" description="Helical" evidence="1">
    <location>
        <begin position="91"/>
        <end position="111"/>
    </location>
</feature>
<keyword evidence="3" id="KW-1185">Reference proteome</keyword>
<evidence type="ECO:0000313" key="2">
    <source>
        <dbReference type="EMBL" id="KAH7305571.1"/>
    </source>
</evidence>
<accession>A0A8K0WM55</accession>
<dbReference type="Proteomes" id="UP000813444">
    <property type="component" value="Unassembled WGS sequence"/>
</dbReference>
<sequence>MASTPSQGRLRRAILGLPILAAAAAMIHVFLQALPVTTPFMDKVTAAGRYEHNGIDVPLRSTFYGVAALDQLFSVISMAMFQLYSFADPVAYWQSLTFLVEFTAMYAIMLFESCRGSAKGTIFAYPFITAFAAQLASLGIMGPIYFYALHVCIPLSRLAPRDARRIDPSYAAVVLPAVVAGYTIPHLLSYLHPDLEARHWWNWIWQPYPMWCSALLLATAAACSILSPPRNHIVSVRIAVAVIALLNAAVFRYTKAASGMTTFAIFFPKHFIEIPPDMDTVFRTLLQYDWLCGFGASLLWLAHQLAALKSARLTSVSWPAMLLAGLTTYAVSGVGNVLLLGWWFREEVLVSWNSDSSPSKKKL</sequence>
<keyword evidence="1" id="KW-1133">Transmembrane helix</keyword>
<reference evidence="2" key="1">
    <citation type="journal article" date="2021" name="Nat. Commun.">
        <title>Genetic determinants of endophytism in the Arabidopsis root mycobiome.</title>
        <authorList>
            <person name="Mesny F."/>
            <person name="Miyauchi S."/>
            <person name="Thiergart T."/>
            <person name="Pickel B."/>
            <person name="Atanasova L."/>
            <person name="Karlsson M."/>
            <person name="Huettel B."/>
            <person name="Barry K.W."/>
            <person name="Haridas S."/>
            <person name="Chen C."/>
            <person name="Bauer D."/>
            <person name="Andreopoulos W."/>
            <person name="Pangilinan J."/>
            <person name="LaButti K."/>
            <person name="Riley R."/>
            <person name="Lipzen A."/>
            <person name="Clum A."/>
            <person name="Drula E."/>
            <person name="Henrissat B."/>
            <person name="Kohler A."/>
            <person name="Grigoriev I.V."/>
            <person name="Martin F.M."/>
            <person name="Hacquard S."/>
        </authorList>
    </citation>
    <scope>NUCLEOTIDE SEQUENCE</scope>
    <source>
        <strain evidence="2">MPI-CAGE-CH-0235</strain>
    </source>
</reference>
<evidence type="ECO:0000313" key="3">
    <source>
        <dbReference type="Proteomes" id="UP000813444"/>
    </source>
</evidence>
<feature type="transmembrane region" description="Helical" evidence="1">
    <location>
        <begin position="12"/>
        <end position="31"/>
    </location>
</feature>
<name>A0A8K0WM55_9HYPO</name>
<evidence type="ECO:0000256" key="1">
    <source>
        <dbReference type="SAM" id="Phobius"/>
    </source>
</evidence>
<proteinExistence type="predicted"/>
<comment type="caution">
    <text evidence="2">The sequence shown here is derived from an EMBL/GenBank/DDBJ whole genome shotgun (WGS) entry which is preliminary data.</text>
</comment>